<name>A0A4D6N401_VIGUN</name>
<feature type="compositionally biased region" description="Low complexity" evidence="1">
    <location>
        <begin position="155"/>
        <end position="170"/>
    </location>
</feature>
<proteinExistence type="predicted"/>
<gene>
    <name evidence="2" type="ORF">DEO72_LG9g1839</name>
</gene>
<organism evidence="2 3">
    <name type="scientific">Vigna unguiculata</name>
    <name type="common">Cowpea</name>
    <dbReference type="NCBI Taxonomy" id="3917"/>
    <lineage>
        <taxon>Eukaryota</taxon>
        <taxon>Viridiplantae</taxon>
        <taxon>Streptophyta</taxon>
        <taxon>Embryophyta</taxon>
        <taxon>Tracheophyta</taxon>
        <taxon>Spermatophyta</taxon>
        <taxon>Magnoliopsida</taxon>
        <taxon>eudicotyledons</taxon>
        <taxon>Gunneridae</taxon>
        <taxon>Pentapetalae</taxon>
        <taxon>rosids</taxon>
        <taxon>fabids</taxon>
        <taxon>Fabales</taxon>
        <taxon>Fabaceae</taxon>
        <taxon>Papilionoideae</taxon>
        <taxon>50 kb inversion clade</taxon>
        <taxon>NPAAA clade</taxon>
        <taxon>indigoferoid/millettioid clade</taxon>
        <taxon>Phaseoleae</taxon>
        <taxon>Vigna</taxon>
    </lineage>
</organism>
<feature type="region of interest" description="Disordered" evidence="1">
    <location>
        <begin position="147"/>
        <end position="202"/>
    </location>
</feature>
<evidence type="ECO:0000313" key="3">
    <source>
        <dbReference type="Proteomes" id="UP000501690"/>
    </source>
</evidence>
<dbReference type="EMBL" id="CP039353">
    <property type="protein sequence ID" value="QCE06825.1"/>
    <property type="molecule type" value="Genomic_DNA"/>
</dbReference>
<dbReference type="Proteomes" id="UP000501690">
    <property type="component" value="Linkage Group LG9"/>
</dbReference>
<dbReference type="AlphaFoldDB" id="A0A4D6N401"/>
<protein>
    <submittedName>
        <fullName evidence="2">Uncharacterized protein</fullName>
    </submittedName>
</protein>
<feature type="region of interest" description="Disordered" evidence="1">
    <location>
        <begin position="24"/>
        <end position="43"/>
    </location>
</feature>
<evidence type="ECO:0000256" key="1">
    <source>
        <dbReference type="SAM" id="MobiDB-lite"/>
    </source>
</evidence>
<sequence length="296" mass="32330">MSSSSLSDRSATKIHLDRVGASLAFPSTSSSTTSSNEDGVVGSPSSGYEWVHKGVHEYFSKYQSSSSIRKFAAAYAILDEDSPDEAVSLDQVGHSLPRRLPTKCIVAILNSPRPSRDMLALMASHEGVGAGQKSRFQLLREKVNARKKDEDALVGSSSGAAGRNSAGRGTPRPPPATKKKRKKTSQKGESSSRHSSPKRSRVSEVVVYTRLMGTEMQIYDGMSIIISQQEADIIAHSPLPTLMKAFAEYQSRALVIGRHIDHELDKSSHVEELETKVLSLKVEKENLMYEVSNLRS</sequence>
<evidence type="ECO:0000313" key="2">
    <source>
        <dbReference type="EMBL" id="QCE06825.1"/>
    </source>
</evidence>
<reference evidence="2 3" key="1">
    <citation type="submission" date="2019-04" db="EMBL/GenBank/DDBJ databases">
        <title>An improved genome assembly and genetic linkage map for asparagus bean, Vigna unguiculata ssp. sesquipedialis.</title>
        <authorList>
            <person name="Xia Q."/>
            <person name="Zhang R."/>
            <person name="Dong Y."/>
        </authorList>
    </citation>
    <scope>NUCLEOTIDE SEQUENCE [LARGE SCALE GENOMIC DNA]</scope>
    <source>
        <tissue evidence="2">Leaf</tissue>
    </source>
</reference>
<keyword evidence="3" id="KW-1185">Reference proteome</keyword>
<accession>A0A4D6N401</accession>